<dbReference type="PANTHER" id="PTHR11200">
    <property type="entry name" value="INOSITOL 5-PHOSPHATASE"/>
    <property type="match status" value="1"/>
</dbReference>
<comment type="caution">
    <text evidence="3">The sequence shown here is derived from an EMBL/GenBank/DDBJ whole genome shotgun (WGS) entry which is preliminary data.</text>
</comment>
<dbReference type="Proteomes" id="UP001521785">
    <property type="component" value="Unassembled WGS sequence"/>
</dbReference>
<keyword evidence="4" id="KW-1185">Reference proteome</keyword>
<dbReference type="Pfam" id="PF21310">
    <property type="entry name" value="OCRL-like_ASH"/>
    <property type="match status" value="1"/>
</dbReference>
<accession>A0ABR3RVA7</accession>
<dbReference type="Gene3D" id="2.60.40.10">
    <property type="entry name" value="Immunoglobulins"/>
    <property type="match status" value="1"/>
</dbReference>
<evidence type="ECO:0000313" key="4">
    <source>
        <dbReference type="Proteomes" id="UP001521785"/>
    </source>
</evidence>
<dbReference type="SMART" id="SM00128">
    <property type="entry name" value="IPPc"/>
    <property type="match status" value="1"/>
</dbReference>
<dbReference type="SUPFAM" id="SSF56219">
    <property type="entry name" value="DNase I-like"/>
    <property type="match status" value="1"/>
</dbReference>
<feature type="compositionally biased region" description="Acidic residues" evidence="1">
    <location>
        <begin position="463"/>
        <end position="476"/>
    </location>
</feature>
<dbReference type="EMBL" id="JAKJXO020000003">
    <property type="protein sequence ID" value="KAL1608325.1"/>
    <property type="molecule type" value="Genomic_DNA"/>
</dbReference>
<feature type="region of interest" description="Disordered" evidence="1">
    <location>
        <begin position="323"/>
        <end position="363"/>
    </location>
</feature>
<dbReference type="PANTHER" id="PTHR11200:SF300">
    <property type="entry name" value="TYPE II INOSITOL 1,4,5-TRISPHOSPHATE 5-PHOSPHATASE"/>
    <property type="match status" value="1"/>
</dbReference>
<dbReference type="CDD" id="cd04380">
    <property type="entry name" value="RhoGAP_OCRL1"/>
    <property type="match status" value="1"/>
</dbReference>
<feature type="compositionally biased region" description="Acidic residues" evidence="1">
    <location>
        <begin position="484"/>
        <end position="495"/>
    </location>
</feature>
<dbReference type="Pfam" id="PF22669">
    <property type="entry name" value="Exo_endo_phos2"/>
    <property type="match status" value="2"/>
</dbReference>
<dbReference type="InterPro" id="IPR036691">
    <property type="entry name" value="Endo/exonu/phosph_ase_sf"/>
</dbReference>
<reference evidence="3 4" key="1">
    <citation type="submission" date="2024-02" db="EMBL/GenBank/DDBJ databases">
        <title>De novo assembly and annotation of 12 fungi associated with fruit tree decline syndrome in Ontario, Canada.</title>
        <authorList>
            <person name="Sulman M."/>
            <person name="Ellouze W."/>
            <person name="Ilyukhin E."/>
        </authorList>
    </citation>
    <scope>NUCLEOTIDE SEQUENCE [LARGE SCALE GENOMIC DNA]</scope>
    <source>
        <strain evidence="3 4">M42-189</strain>
    </source>
</reference>
<evidence type="ECO:0000313" key="3">
    <source>
        <dbReference type="EMBL" id="KAL1608325.1"/>
    </source>
</evidence>
<feature type="region of interest" description="Disordered" evidence="1">
    <location>
        <begin position="916"/>
        <end position="938"/>
    </location>
</feature>
<dbReference type="InterPro" id="IPR013783">
    <property type="entry name" value="Ig-like_fold"/>
</dbReference>
<evidence type="ECO:0000256" key="1">
    <source>
        <dbReference type="SAM" id="MobiDB-lite"/>
    </source>
</evidence>
<dbReference type="InterPro" id="IPR046985">
    <property type="entry name" value="IP5"/>
</dbReference>
<dbReference type="InterPro" id="IPR047078">
    <property type="entry name" value="RhoGAP_OCRL1"/>
</dbReference>
<feature type="region of interest" description="Disordered" evidence="1">
    <location>
        <begin position="455"/>
        <end position="499"/>
    </location>
</feature>
<feature type="domain" description="Inositol polyphosphate-related phosphatase" evidence="2">
    <location>
        <begin position="53"/>
        <end position="445"/>
    </location>
</feature>
<dbReference type="Gene3D" id="3.60.10.10">
    <property type="entry name" value="Endonuclease/exonuclease/phosphatase"/>
    <property type="match status" value="1"/>
</dbReference>
<organism evidence="3 4">
    <name type="scientific">Paraconiothyrium brasiliense</name>
    <dbReference type="NCBI Taxonomy" id="300254"/>
    <lineage>
        <taxon>Eukaryota</taxon>
        <taxon>Fungi</taxon>
        <taxon>Dikarya</taxon>
        <taxon>Ascomycota</taxon>
        <taxon>Pezizomycotina</taxon>
        <taxon>Dothideomycetes</taxon>
        <taxon>Pleosporomycetidae</taxon>
        <taxon>Pleosporales</taxon>
        <taxon>Massarineae</taxon>
        <taxon>Didymosphaeriaceae</taxon>
        <taxon>Paraconiothyrium</taxon>
    </lineage>
</organism>
<sequence length="1007" mass="112602">MPSDTGSVSSERLDATIPGAFPEGNLSQTHISTTHQSLTQALYARRAEYTRPRHVRIKVGTWNVAGLKGVEQDIAAWFVDGKGIEQSLAGLGVSDSDAKDASVKESISDQEARRTCLAPTVPTHDTAAVPGNEEVGLYVLGLQEVVDISSAAEALRPYTDPSVANRWKTSIATALPNGYRLVAEQQLIGLLLLLYASPEVHPHIKSISTTSVGTGLMGYMGNKGAVTARIVLGETTRLVFVNSHLSAGADKTSLERRNWDANQITSRTRFEPITDAMDLNQGHGEGIGDEDFAFWFGDLNYRLEGMPGEDVRRLLTVHTRQYHQDGAEDAKDNVSTSGDSGYSSKRDSEDAVPLPPDLDPASLHTTINSLLPHDELRQQQKAGKAFHDGWEEGPIRFLPTYKYDVGKVGVFDSSEKRRGPSWCDRILYRTRASRHQYSLKAKELEAARKKDEEMKAKGLDHAADDEDVLYDYDPDTDGDKNDSYDEYDEQEDPEPEIVPTKAGFSDEFLLETYSSHMRVISSDHKPLEAVFSLKYDAVIPELKTGIHQEVARELDRQENEGRPSITLVVDRSTGTATPENKDTTESGFDGVDFGDVAFGKSKRRNITIANTGRVPATFGFTDRPVDKIQPEGILPPWLRVRFDREPDSPATASSKGLGERYTLEAGDVCSAELKLKVDSPDMVRLLNEGTSCLDEVLVLRVDDGRDHFLPLRAHWVPSTLTRTVDKLIKIPEGGIRKLQHQKPDCEGVRWSVPREIFRLTEVLEDMTERALAEWDMTGHETDQENAPWQHNAAWPFVSQGKEEKDEEVVADIVEALDCDEPFERAFPATMRPRTRLEYLAETLLFFLRSLQDGVITKSLWEKLEEGIATREKSRQQLDRDDEKMWALEILATAPNHNATFLLLISMLQNITNQIAEAGKPDPSTPRASTELPASPRASVRRRTLSKVPDIALRQLIHRNYATVIADVVFREPGAEKMREKDRAVRKERMIRIVELFLKNDDDGTVRW</sequence>
<feature type="compositionally biased region" description="Basic and acidic residues" evidence="1">
    <location>
        <begin position="323"/>
        <end position="332"/>
    </location>
</feature>
<name>A0ABR3RVA7_9PLEO</name>
<feature type="compositionally biased region" description="Polar residues" evidence="1">
    <location>
        <begin position="1"/>
        <end position="10"/>
    </location>
</feature>
<feature type="region of interest" description="Disordered" evidence="1">
    <location>
        <begin position="1"/>
        <end position="23"/>
    </location>
</feature>
<evidence type="ECO:0000259" key="2">
    <source>
        <dbReference type="SMART" id="SM00128"/>
    </source>
</evidence>
<dbReference type="InterPro" id="IPR000300">
    <property type="entry name" value="IPPc"/>
</dbReference>
<feature type="compositionally biased region" description="Polar residues" evidence="1">
    <location>
        <begin position="333"/>
        <end position="343"/>
    </location>
</feature>
<gene>
    <name evidence="3" type="ORF">SLS60_003265</name>
</gene>
<protein>
    <recommendedName>
        <fullName evidence="2">Inositol polyphosphate-related phosphatase domain-containing protein</fullName>
    </recommendedName>
</protein>
<dbReference type="InterPro" id="IPR048869">
    <property type="entry name" value="OCRL-1_2_ASH"/>
</dbReference>
<proteinExistence type="predicted"/>